<accession>A0A0G0IYY8</accession>
<evidence type="ECO:0000256" key="1">
    <source>
        <dbReference type="SAM" id="Phobius"/>
    </source>
</evidence>
<proteinExistence type="predicted"/>
<sequence length="186" mass="20657">MNTHNNKNFLMQDIMLIVLSVIFAVVLVKTDLLIKILTSTRELEFLGSFISGIFFTSIFTTAPAIVTLGELARANSIASVAILGAMGAIIGDLIIFRFIRDRFSEHLMELVKHQGIGKRIKVLLKLRLFRWLTFLTGGLIIASPLPDELGIGLLGFLKIKTPRFILISFLFNFIGILLIGLIAKTL</sequence>
<reference evidence="2 3" key="1">
    <citation type="journal article" date="2015" name="Nature">
        <title>rRNA introns, odd ribosomes, and small enigmatic genomes across a large radiation of phyla.</title>
        <authorList>
            <person name="Brown C.T."/>
            <person name="Hug L.A."/>
            <person name="Thomas B.C."/>
            <person name="Sharon I."/>
            <person name="Castelle C.J."/>
            <person name="Singh A."/>
            <person name="Wilkins M.J."/>
            <person name="Williams K.H."/>
            <person name="Banfield J.F."/>
        </authorList>
    </citation>
    <scope>NUCLEOTIDE SEQUENCE [LARGE SCALE GENOMIC DNA]</scope>
</reference>
<keyword evidence="1" id="KW-0472">Membrane</keyword>
<feature type="transmembrane region" description="Helical" evidence="1">
    <location>
        <begin position="14"/>
        <end position="34"/>
    </location>
</feature>
<feature type="transmembrane region" description="Helical" evidence="1">
    <location>
        <begin position="46"/>
        <end position="65"/>
    </location>
</feature>
<feature type="transmembrane region" description="Helical" evidence="1">
    <location>
        <begin position="77"/>
        <end position="99"/>
    </location>
</feature>
<name>A0A0G0IYY8_9BACT</name>
<keyword evidence="1" id="KW-1133">Transmembrane helix</keyword>
<keyword evidence="1" id="KW-0812">Transmembrane</keyword>
<evidence type="ECO:0000313" key="2">
    <source>
        <dbReference type="EMBL" id="KKQ29384.1"/>
    </source>
</evidence>
<evidence type="ECO:0000313" key="3">
    <source>
        <dbReference type="Proteomes" id="UP000034701"/>
    </source>
</evidence>
<organism evidence="2 3">
    <name type="scientific">Candidatus Nomurabacteria bacterium GW2011_GWA1_37_20</name>
    <dbReference type="NCBI Taxonomy" id="1618729"/>
    <lineage>
        <taxon>Bacteria</taxon>
        <taxon>Candidatus Nomuraibacteriota</taxon>
    </lineage>
</organism>
<dbReference type="AlphaFoldDB" id="A0A0G0IYY8"/>
<gene>
    <name evidence="2" type="ORF">US45_C0061G0008</name>
</gene>
<feature type="transmembrane region" description="Helical" evidence="1">
    <location>
        <begin position="165"/>
        <end position="183"/>
    </location>
</feature>
<protein>
    <submittedName>
        <fullName evidence="2">Uncharacterized protein</fullName>
    </submittedName>
</protein>
<comment type="caution">
    <text evidence="2">The sequence shown here is derived from an EMBL/GenBank/DDBJ whole genome shotgun (WGS) entry which is preliminary data.</text>
</comment>
<dbReference type="Proteomes" id="UP000034701">
    <property type="component" value="Unassembled WGS sequence"/>
</dbReference>
<feature type="transmembrane region" description="Helical" evidence="1">
    <location>
        <begin position="128"/>
        <end position="145"/>
    </location>
</feature>
<dbReference type="EMBL" id="LBTA01000061">
    <property type="protein sequence ID" value="KKQ29384.1"/>
    <property type="molecule type" value="Genomic_DNA"/>
</dbReference>